<name>A0A2T3FKU5_9FIRM</name>
<dbReference type="GeneID" id="77471871"/>
<dbReference type="AlphaFoldDB" id="A0A2T3FKU5"/>
<dbReference type="EMBL" id="JAJDKZ010000039">
    <property type="protein sequence ID" value="MCB8611172.1"/>
    <property type="molecule type" value="Genomic_DNA"/>
</dbReference>
<dbReference type="RefSeq" id="WP_158565596.1">
    <property type="nucleotide sequence ID" value="NZ_DAWBWI010000162.1"/>
</dbReference>
<dbReference type="EMBL" id="PYLP01000026">
    <property type="protein sequence ID" value="PST35901.1"/>
    <property type="molecule type" value="Genomic_DNA"/>
</dbReference>
<reference evidence="3" key="1">
    <citation type="submission" date="2018-03" db="EMBL/GenBank/DDBJ databases">
        <title>Lachnoclostridium SNUG30370 gen.nov., sp.nov., isolated from human faeces.</title>
        <authorList>
            <person name="Seo B."/>
            <person name="Jeon K."/>
            <person name="Ko G."/>
        </authorList>
    </citation>
    <scope>NUCLEOTIDE SEQUENCE [LARGE SCALE GENOMIC DNA]</scope>
    <source>
        <strain evidence="3">SNUG30370</strain>
    </source>
</reference>
<comment type="caution">
    <text evidence="2">The sequence shown here is derived from an EMBL/GenBank/DDBJ whole genome shotgun (WGS) entry which is preliminary data.</text>
</comment>
<evidence type="ECO:0000313" key="3">
    <source>
        <dbReference type="Proteomes" id="UP000241201"/>
    </source>
</evidence>
<sequence length="90" mass="10622">MKDMNALNHKLQTMTRKELETICKAHNCKINDENLSIALQLMKNNPSSILIEEYQIIFLIELKKETSKEISDEFKDVLKHDFIHDIELLH</sequence>
<reference evidence="2" key="2">
    <citation type="journal article" date="2019" name="Int. J. Syst. Evol. Microbiol.">
        <title>Faecalibacillus intestinalis gen. nov., sp. nov. and Faecalibacillus faecis sp. nov., isolated from human faeces.</title>
        <authorList>
            <person name="Seo B."/>
            <person name="Jeon K."/>
            <person name="Baek I."/>
            <person name="Lee Y.M."/>
            <person name="Baek K."/>
            <person name="Ko G."/>
        </authorList>
    </citation>
    <scope>NUCLEOTIDE SEQUENCE</scope>
    <source>
        <strain evidence="2">SNUG30370</strain>
    </source>
</reference>
<gene>
    <name evidence="2" type="ORF">C7U55_12340</name>
    <name evidence="1" type="ORF">LJD69_11280</name>
</gene>
<keyword evidence="3" id="KW-1185">Reference proteome</keyword>
<dbReference type="Proteomes" id="UP001198439">
    <property type="component" value="Unassembled WGS sequence"/>
</dbReference>
<organism evidence="2 3">
    <name type="scientific">Faecalibacillus faecis</name>
    <dbReference type="NCBI Taxonomy" id="1982628"/>
    <lineage>
        <taxon>Bacteria</taxon>
        <taxon>Bacillati</taxon>
        <taxon>Bacillota</taxon>
        <taxon>Erysipelotrichia</taxon>
        <taxon>Erysipelotrichales</taxon>
        <taxon>Coprobacillaceae</taxon>
        <taxon>Faecalibacillus</taxon>
    </lineage>
</organism>
<evidence type="ECO:0000313" key="2">
    <source>
        <dbReference type="EMBL" id="PST35901.1"/>
    </source>
</evidence>
<evidence type="ECO:0000313" key="1">
    <source>
        <dbReference type="EMBL" id="MCB8611172.1"/>
    </source>
</evidence>
<protein>
    <submittedName>
        <fullName evidence="1">DUF2624 family protein</fullName>
    </submittedName>
</protein>
<reference evidence="1" key="3">
    <citation type="submission" date="2021-10" db="EMBL/GenBank/DDBJ databases">
        <title>Collection of gut derived symbiotic bacterial strains cultured from healthy donors.</title>
        <authorList>
            <person name="Lin H."/>
            <person name="Littmann E."/>
            <person name="Kohout C."/>
            <person name="Pamer E.G."/>
        </authorList>
    </citation>
    <scope>NUCLEOTIDE SEQUENCE</scope>
    <source>
        <strain evidence="1">DFI.4.48</strain>
    </source>
</reference>
<accession>A0A2T3FKU5</accession>
<dbReference type="Proteomes" id="UP000241201">
    <property type="component" value="Unassembled WGS sequence"/>
</dbReference>
<proteinExistence type="predicted"/>